<dbReference type="EMBL" id="JAUSRO010000004">
    <property type="protein sequence ID" value="MDP9899290.1"/>
    <property type="molecule type" value="Genomic_DNA"/>
</dbReference>
<keyword evidence="4" id="KW-1185">Reference proteome</keyword>
<dbReference type="SUPFAM" id="SSF51430">
    <property type="entry name" value="NAD(P)-linked oxidoreductase"/>
    <property type="match status" value="1"/>
</dbReference>
<dbReference type="EC" id="1.1.1.122" evidence="3"/>
<dbReference type="Pfam" id="PF00248">
    <property type="entry name" value="Aldo_ket_red"/>
    <property type="match status" value="1"/>
</dbReference>
<organism evidence="3 4">
    <name type="scientific">Variovorax ginsengisoli</name>
    <dbReference type="NCBI Taxonomy" id="363844"/>
    <lineage>
        <taxon>Bacteria</taxon>
        <taxon>Pseudomonadati</taxon>
        <taxon>Pseudomonadota</taxon>
        <taxon>Betaproteobacteria</taxon>
        <taxon>Burkholderiales</taxon>
        <taxon>Comamonadaceae</taxon>
        <taxon>Variovorax</taxon>
    </lineage>
</organism>
<proteinExistence type="predicted"/>
<dbReference type="InterPro" id="IPR036812">
    <property type="entry name" value="NAD(P)_OxRdtase_dom_sf"/>
</dbReference>
<dbReference type="RefSeq" id="WP_307689110.1">
    <property type="nucleotide sequence ID" value="NZ_JAUSRO010000004.1"/>
</dbReference>
<dbReference type="PANTHER" id="PTHR42686:SF1">
    <property type="entry name" value="GH17980P-RELATED"/>
    <property type="match status" value="1"/>
</dbReference>
<sequence>MPSVIRGALEAQSPQRDETVPSSSFDMPPGSKVSDAAAIRHWDRLGNGGLDFSRLGLGTAPLGNLYRAIGDVEASATLQAAWDQGMRYFDTAPQYGLGTAERRLGRFLFERRTQPCVLSTKVGRLLRRCAPAERTGLGKFFEVPSRQEVFDYSYDGVMRSMEFSLERMGVDRIDVLYAHDLDVFSHGSVERRDHFIDQFMAGGYRACLALRDQGVIKAFGAGVNEARACEILAERGDFDLFLLAGRYTLLEQAPLDTLLPLCLRRGIGIVLGGAFNSGILATGARPGAFYNYDLAPQSVLDRVSAMEAVCQRHGVRLIEAALQFPLAHPAVTTLIVGAQRPDEAASATGLVDQAIPAMFWQELKSLGLLRADAPVPEGQ</sequence>
<dbReference type="InterPro" id="IPR020471">
    <property type="entry name" value="AKR"/>
</dbReference>
<evidence type="ECO:0000256" key="1">
    <source>
        <dbReference type="SAM" id="MobiDB-lite"/>
    </source>
</evidence>
<dbReference type="Proteomes" id="UP001226867">
    <property type="component" value="Unassembled WGS sequence"/>
</dbReference>
<evidence type="ECO:0000259" key="2">
    <source>
        <dbReference type="Pfam" id="PF00248"/>
    </source>
</evidence>
<gene>
    <name evidence="3" type="ORF">J2W36_001535</name>
</gene>
<accession>A0ABT9S4L0</accession>
<protein>
    <submittedName>
        <fullName evidence="3">D-threo-aldose 1-dehydrogenase</fullName>
        <ecNumber evidence="3">1.1.1.122</ecNumber>
    </submittedName>
</protein>
<reference evidence="3 4" key="1">
    <citation type="submission" date="2023-07" db="EMBL/GenBank/DDBJ databases">
        <title>Sorghum-associated microbial communities from plants grown in Nebraska, USA.</title>
        <authorList>
            <person name="Schachtman D."/>
        </authorList>
    </citation>
    <scope>NUCLEOTIDE SEQUENCE [LARGE SCALE GENOMIC DNA]</scope>
    <source>
        <strain evidence="3 4">DS1607</strain>
    </source>
</reference>
<dbReference type="GO" id="GO:0047834">
    <property type="term" value="F:D-threo-aldose 1-dehydrogenase activity"/>
    <property type="evidence" value="ECO:0007669"/>
    <property type="project" value="UniProtKB-EC"/>
</dbReference>
<evidence type="ECO:0000313" key="4">
    <source>
        <dbReference type="Proteomes" id="UP001226867"/>
    </source>
</evidence>
<name>A0ABT9S4L0_9BURK</name>
<dbReference type="PANTHER" id="PTHR42686">
    <property type="entry name" value="GH17980P-RELATED"/>
    <property type="match status" value="1"/>
</dbReference>
<dbReference type="InterPro" id="IPR023210">
    <property type="entry name" value="NADP_OxRdtase_dom"/>
</dbReference>
<dbReference type="Gene3D" id="3.20.20.100">
    <property type="entry name" value="NADP-dependent oxidoreductase domain"/>
    <property type="match status" value="1"/>
</dbReference>
<feature type="region of interest" description="Disordered" evidence="1">
    <location>
        <begin position="1"/>
        <end position="31"/>
    </location>
</feature>
<comment type="caution">
    <text evidence="3">The sequence shown here is derived from an EMBL/GenBank/DDBJ whole genome shotgun (WGS) entry which is preliminary data.</text>
</comment>
<keyword evidence="3" id="KW-0560">Oxidoreductase</keyword>
<feature type="domain" description="NADP-dependent oxidoreductase" evidence="2">
    <location>
        <begin position="54"/>
        <end position="366"/>
    </location>
</feature>
<evidence type="ECO:0000313" key="3">
    <source>
        <dbReference type="EMBL" id="MDP9899290.1"/>
    </source>
</evidence>